<dbReference type="PROSITE" id="PS51197">
    <property type="entry name" value="HTH_RRF2_2"/>
    <property type="match status" value="1"/>
</dbReference>
<dbReference type="EMBL" id="CP027062">
    <property type="protein sequence ID" value="AVI50983.1"/>
    <property type="molecule type" value="Genomic_DNA"/>
</dbReference>
<gene>
    <name evidence="1" type="ORF">C5O00_07260</name>
</gene>
<accession>A0A2S0HXS9</accession>
<dbReference type="InterPro" id="IPR000944">
    <property type="entry name" value="Tscrpt_reg_Rrf2"/>
</dbReference>
<dbReference type="GO" id="GO:0003700">
    <property type="term" value="F:DNA-binding transcription factor activity"/>
    <property type="evidence" value="ECO:0007669"/>
    <property type="project" value="TreeGrafter"/>
</dbReference>
<organism evidence="1 2">
    <name type="scientific">Pukyongia salina</name>
    <dbReference type="NCBI Taxonomy" id="2094025"/>
    <lineage>
        <taxon>Bacteria</taxon>
        <taxon>Pseudomonadati</taxon>
        <taxon>Bacteroidota</taxon>
        <taxon>Flavobacteriia</taxon>
        <taxon>Flavobacteriales</taxon>
        <taxon>Flavobacteriaceae</taxon>
        <taxon>Pukyongia</taxon>
    </lineage>
</organism>
<dbReference type="RefSeq" id="WP_105216224.1">
    <property type="nucleotide sequence ID" value="NZ_CP027062.1"/>
</dbReference>
<sequence>MTIIIKKTFLSFFYLSIFASEFRDLTMLSNASKYAVKAIDHLVLNSSEEHKLLVKDIAEDLDIPKPFLSKILQQLAAVNYISSAKGPGGGFYVTADQLDRSILDIIVEIEGKDQFKRCALNFDNCNESKPCAIHHLIATKKDGLRQAYKDIRLKDLKIRN</sequence>
<keyword evidence="2" id="KW-1185">Reference proteome</keyword>
<protein>
    <submittedName>
        <fullName evidence="1">Transcriptional regulator</fullName>
    </submittedName>
</protein>
<proteinExistence type="predicted"/>
<dbReference type="KEGG" id="aue:C5O00_07260"/>
<dbReference type="OrthoDB" id="9808360at2"/>
<dbReference type="SUPFAM" id="SSF46785">
    <property type="entry name" value="Winged helix' DNA-binding domain"/>
    <property type="match status" value="1"/>
</dbReference>
<dbReference type="Proteomes" id="UP000238442">
    <property type="component" value="Chromosome"/>
</dbReference>
<name>A0A2S0HXS9_9FLAO</name>
<evidence type="ECO:0000313" key="2">
    <source>
        <dbReference type="Proteomes" id="UP000238442"/>
    </source>
</evidence>
<dbReference type="NCBIfam" id="TIGR00738">
    <property type="entry name" value="rrf2_super"/>
    <property type="match status" value="1"/>
</dbReference>
<evidence type="ECO:0000313" key="1">
    <source>
        <dbReference type="EMBL" id="AVI50983.1"/>
    </source>
</evidence>
<dbReference type="PANTHER" id="PTHR33221">
    <property type="entry name" value="WINGED HELIX-TURN-HELIX TRANSCRIPTIONAL REGULATOR, RRF2 FAMILY"/>
    <property type="match status" value="1"/>
</dbReference>
<dbReference type="InterPro" id="IPR036390">
    <property type="entry name" value="WH_DNA-bd_sf"/>
</dbReference>
<dbReference type="Pfam" id="PF02082">
    <property type="entry name" value="Rrf2"/>
    <property type="match status" value="1"/>
</dbReference>
<dbReference type="InterPro" id="IPR036388">
    <property type="entry name" value="WH-like_DNA-bd_sf"/>
</dbReference>
<dbReference type="Gene3D" id="1.10.10.10">
    <property type="entry name" value="Winged helix-like DNA-binding domain superfamily/Winged helix DNA-binding domain"/>
    <property type="match status" value="1"/>
</dbReference>
<reference evidence="1 2" key="1">
    <citation type="submission" date="2018-02" db="EMBL/GenBank/DDBJ databases">
        <title>Genomic analysis of the strain RR4-38 isolated from a seawater recirculating aquaculture system.</title>
        <authorList>
            <person name="Kim Y.-S."/>
            <person name="Jang Y.H."/>
            <person name="Kim K.-H."/>
        </authorList>
    </citation>
    <scope>NUCLEOTIDE SEQUENCE [LARGE SCALE GENOMIC DNA]</scope>
    <source>
        <strain evidence="1 2">RR4-38</strain>
    </source>
</reference>
<dbReference type="GO" id="GO:0005829">
    <property type="term" value="C:cytosol"/>
    <property type="evidence" value="ECO:0007669"/>
    <property type="project" value="TreeGrafter"/>
</dbReference>
<dbReference type="PANTHER" id="PTHR33221:SF14">
    <property type="entry name" value="HTH-TYPE TRANSCRIPTIONAL REGULATOR AQ_268-RELATED"/>
    <property type="match status" value="1"/>
</dbReference>
<dbReference type="AlphaFoldDB" id="A0A2S0HXS9"/>